<sequence length="76" mass="8467">MPIQMLCVVPFFTISSGILKKMGPASTFRAKSLKIVKEPQFRGIQHLTSSRCNTADRAELVFTHGPRKVAGMVYEL</sequence>
<reference evidence="1" key="1">
    <citation type="submission" date="2012-11" db="EMBL/GenBank/DDBJ databases">
        <title>Permanent draft genomes of Rhodopirellula europaea strain SH398 and 6C.</title>
        <authorList>
            <person name="Richter M."/>
            <person name="Richter-Heitmann T."/>
            <person name="Frank C."/>
            <person name="Harder J."/>
            <person name="Glockner F.O."/>
        </authorList>
    </citation>
    <scope>NUCLEOTIDE SEQUENCE</scope>
    <source>
        <strain evidence="1">6C</strain>
    </source>
</reference>
<dbReference type="Proteomes" id="UP000011529">
    <property type="component" value="Unassembled WGS sequence"/>
</dbReference>
<organism evidence="1 2">
    <name type="scientific">Rhodopirellula europaea 6C</name>
    <dbReference type="NCBI Taxonomy" id="1263867"/>
    <lineage>
        <taxon>Bacteria</taxon>
        <taxon>Pseudomonadati</taxon>
        <taxon>Planctomycetota</taxon>
        <taxon>Planctomycetia</taxon>
        <taxon>Pirellulales</taxon>
        <taxon>Pirellulaceae</taxon>
        <taxon>Rhodopirellula</taxon>
    </lineage>
</organism>
<reference evidence="1" key="2">
    <citation type="journal article" date="2013" name="Mar. Genomics">
        <title>Expression of sulfatases in Rhodopirellula baltica and the diversity of sulfatases in the genus Rhodopirellula.</title>
        <authorList>
            <person name="Wegner C.E."/>
            <person name="Richter-Heitmann T."/>
            <person name="Klindworth A."/>
            <person name="Klockow C."/>
            <person name="Richter M."/>
            <person name="Achstetter T."/>
            <person name="Glockner F.O."/>
            <person name="Harder J."/>
        </authorList>
    </citation>
    <scope>NUCLEOTIDE SEQUENCE [LARGE SCALE GENOMIC DNA]</scope>
    <source>
        <strain evidence="1">6C</strain>
    </source>
</reference>
<dbReference type="AlphaFoldDB" id="M2A6L7"/>
<dbReference type="PATRIC" id="fig|1263867.3.peg.3031"/>
<proteinExistence type="predicted"/>
<comment type="caution">
    <text evidence="1">The sequence shown here is derived from an EMBL/GenBank/DDBJ whole genome shotgun (WGS) entry which is preliminary data.</text>
</comment>
<evidence type="ECO:0000313" key="2">
    <source>
        <dbReference type="Proteomes" id="UP000011529"/>
    </source>
</evidence>
<evidence type="ECO:0000313" key="1">
    <source>
        <dbReference type="EMBL" id="EMB16471.1"/>
    </source>
</evidence>
<name>M2A6L7_9BACT</name>
<accession>M2A6L7</accession>
<dbReference type="EMBL" id="ANMO01000120">
    <property type="protein sequence ID" value="EMB16471.1"/>
    <property type="molecule type" value="Genomic_DNA"/>
</dbReference>
<protein>
    <submittedName>
        <fullName evidence="1">Uncharacterized protein</fullName>
    </submittedName>
</protein>
<keyword evidence="2" id="KW-1185">Reference proteome</keyword>
<gene>
    <name evidence="1" type="ORF">RE6C_02836</name>
</gene>